<organism evidence="1 2">
    <name type="scientific">Gossypium anomalum</name>
    <dbReference type="NCBI Taxonomy" id="47600"/>
    <lineage>
        <taxon>Eukaryota</taxon>
        <taxon>Viridiplantae</taxon>
        <taxon>Streptophyta</taxon>
        <taxon>Embryophyta</taxon>
        <taxon>Tracheophyta</taxon>
        <taxon>Spermatophyta</taxon>
        <taxon>Magnoliopsida</taxon>
        <taxon>eudicotyledons</taxon>
        <taxon>Gunneridae</taxon>
        <taxon>Pentapetalae</taxon>
        <taxon>rosids</taxon>
        <taxon>malvids</taxon>
        <taxon>Malvales</taxon>
        <taxon>Malvaceae</taxon>
        <taxon>Malvoideae</taxon>
        <taxon>Gossypium</taxon>
    </lineage>
</organism>
<proteinExistence type="predicted"/>
<gene>
    <name evidence="1" type="ORF">CXB51_036532</name>
</gene>
<evidence type="ECO:0000313" key="2">
    <source>
        <dbReference type="Proteomes" id="UP000701853"/>
    </source>
</evidence>
<protein>
    <submittedName>
        <fullName evidence="1">Uncharacterized protein</fullName>
    </submittedName>
</protein>
<name>A0A8J6CE45_9ROSI</name>
<sequence>MEMNIAPNIKSCRRNLPRSSIGRANLAGFFEQSWQPPCGDDGNWRLAEVISPLKLV</sequence>
<dbReference type="OrthoDB" id="10375705at2759"/>
<reference evidence="1 2" key="1">
    <citation type="journal article" date="2021" name="bioRxiv">
        <title>The Gossypium anomalum genome as a resource for cotton improvement and evolutionary analysis of hybrid incompatibility.</title>
        <authorList>
            <person name="Grover C.E."/>
            <person name="Yuan D."/>
            <person name="Arick M.A."/>
            <person name="Miller E.R."/>
            <person name="Hu G."/>
            <person name="Peterson D.G."/>
            <person name="Wendel J.F."/>
            <person name="Udall J.A."/>
        </authorList>
    </citation>
    <scope>NUCLEOTIDE SEQUENCE [LARGE SCALE GENOMIC DNA]</scope>
    <source>
        <strain evidence="1">JFW-Udall</strain>
        <tissue evidence="1">Leaf</tissue>
    </source>
</reference>
<comment type="caution">
    <text evidence="1">The sequence shown here is derived from an EMBL/GenBank/DDBJ whole genome shotgun (WGS) entry which is preliminary data.</text>
</comment>
<accession>A0A8J6CE45</accession>
<dbReference type="Proteomes" id="UP000701853">
    <property type="component" value="Chromosome 13"/>
</dbReference>
<dbReference type="AlphaFoldDB" id="A0A8J6CE45"/>
<evidence type="ECO:0000313" key="1">
    <source>
        <dbReference type="EMBL" id="KAG8471637.1"/>
    </source>
</evidence>
<dbReference type="EMBL" id="JAHUZN010000013">
    <property type="protein sequence ID" value="KAG8471637.1"/>
    <property type="molecule type" value="Genomic_DNA"/>
</dbReference>
<keyword evidence="2" id="KW-1185">Reference proteome</keyword>